<evidence type="ECO:0000313" key="1">
    <source>
        <dbReference type="EMBL" id="CCY78067.1"/>
    </source>
</evidence>
<sequence>MEPCKDADEFIKTYGADAFQKRIDDAENSFLYEVRILERNYDLNDPAGKTSFFNEVSVKLASFEEEIERNNYIEAVASKYFISADSLRKLVAKYAAAVAGIKVNEIPKREKREKENGIDKSQRMLLTFIADDTGIYKKIADYISPEDFSEGIYRNVAEIMFENLSNGTFNPGAILNYFNGDDEHNEVARILNTNILEEDADNKDREKAVNDALLIIKRNSLEMKSRTTTDIMELQNIIKEQAKLKTLHISLS</sequence>
<name>R5LYK4_9FIRM</name>
<dbReference type="EMBL" id="CAYU010000083">
    <property type="protein sequence ID" value="CCY78067.1"/>
    <property type="molecule type" value="Genomic_DNA"/>
</dbReference>
<dbReference type="SUPFAM" id="SSF56731">
    <property type="entry name" value="DNA primase core"/>
    <property type="match status" value="1"/>
</dbReference>
<dbReference type="GO" id="GO:0005737">
    <property type="term" value="C:cytoplasm"/>
    <property type="evidence" value="ECO:0007669"/>
    <property type="project" value="TreeGrafter"/>
</dbReference>
<organism evidence="1 2">
    <name type="scientific">Eshraghiella crossota CAG:259</name>
    <dbReference type="NCBI Taxonomy" id="1263062"/>
    <lineage>
        <taxon>Bacteria</taxon>
        <taxon>Bacillati</taxon>
        <taxon>Bacillota</taxon>
        <taxon>Clostridia</taxon>
        <taxon>Lachnospirales</taxon>
        <taxon>Lachnospiraceae</taxon>
        <taxon>Eshraghiella</taxon>
    </lineage>
</organism>
<dbReference type="Proteomes" id="UP000018300">
    <property type="component" value="Unassembled WGS sequence"/>
</dbReference>
<gene>
    <name evidence="1" type="ORF">BN569_01118</name>
</gene>
<dbReference type="AlphaFoldDB" id="R5LYK4"/>
<comment type="caution">
    <text evidence="1">The sequence shown here is derived from an EMBL/GenBank/DDBJ whole genome shotgun (WGS) entry which is preliminary data.</text>
</comment>
<dbReference type="PANTHER" id="PTHR30313">
    <property type="entry name" value="DNA PRIMASE"/>
    <property type="match status" value="1"/>
</dbReference>
<reference evidence="1" key="1">
    <citation type="submission" date="2012-11" db="EMBL/GenBank/DDBJ databases">
        <title>Dependencies among metagenomic species, viruses, plasmids and units of genetic variation.</title>
        <authorList>
            <person name="Nielsen H.B."/>
            <person name="Almeida M."/>
            <person name="Juncker A.S."/>
            <person name="Rasmussen S."/>
            <person name="Li J."/>
            <person name="Sunagawa S."/>
            <person name="Plichta D."/>
            <person name="Gautier L."/>
            <person name="Le Chatelier E."/>
            <person name="Peletier E."/>
            <person name="Bonde I."/>
            <person name="Nielsen T."/>
            <person name="Manichanh C."/>
            <person name="Arumugam M."/>
            <person name="Batto J."/>
            <person name="Santos M.B.Q.D."/>
            <person name="Blom N."/>
            <person name="Borruel N."/>
            <person name="Burgdorf K.S."/>
            <person name="Boumezbeur F."/>
            <person name="Casellas F."/>
            <person name="Dore J."/>
            <person name="Guarner F."/>
            <person name="Hansen T."/>
            <person name="Hildebrand F."/>
            <person name="Kaas R.S."/>
            <person name="Kennedy S."/>
            <person name="Kristiansen K."/>
            <person name="Kultima J.R."/>
            <person name="Leonard P."/>
            <person name="Levenez F."/>
            <person name="Lund O."/>
            <person name="Moumen B."/>
            <person name="Le Paslier D."/>
            <person name="Pons N."/>
            <person name="Pedersen O."/>
            <person name="Prifti E."/>
            <person name="Qin J."/>
            <person name="Raes J."/>
            <person name="Tap J."/>
            <person name="Tims S."/>
            <person name="Ussery D.W."/>
            <person name="Yamada T."/>
            <person name="MetaHit consortium"/>
            <person name="Renault P."/>
            <person name="Sicheritz-Ponten T."/>
            <person name="Bork P."/>
            <person name="Wang J."/>
            <person name="Brunak S."/>
            <person name="Ehrlich S.D."/>
        </authorList>
    </citation>
    <scope>NUCLEOTIDE SEQUENCE [LARGE SCALE GENOMIC DNA]</scope>
</reference>
<protein>
    <submittedName>
        <fullName evidence="1">DNA primase</fullName>
    </submittedName>
</protein>
<dbReference type="PANTHER" id="PTHR30313:SF2">
    <property type="entry name" value="DNA PRIMASE"/>
    <property type="match status" value="1"/>
</dbReference>
<dbReference type="GO" id="GO:0006269">
    <property type="term" value="P:DNA replication, synthesis of primer"/>
    <property type="evidence" value="ECO:0007669"/>
    <property type="project" value="TreeGrafter"/>
</dbReference>
<dbReference type="InterPro" id="IPR016136">
    <property type="entry name" value="DNA_helicase_N/primase_C"/>
</dbReference>
<dbReference type="Gene3D" id="1.10.860.10">
    <property type="entry name" value="DNAb Helicase, Chain A"/>
    <property type="match status" value="1"/>
</dbReference>
<evidence type="ECO:0000313" key="2">
    <source>
        <dbReference type="Proteomes" id="UP000018300"/>
    </source>
</evidence>
<dbReference type="GO" id="GO:0016779">
    <property type="term" value="F:nucleotidyltransferase activity"/>
    <property type="evidence" value="ECO:0007669"/>
    <property type="project" value="InterPro"/>
</dbReference>
<dbReference type="InterPro" id="IPR050219">
    <property type="entry name" value="DnaG_primase"/>
</dbReference>
<accession>R5LYK4</accession>
<proteinExistence type="predicted"/>